<evidence type="ECO:0000313" key="3">
    <source>
        <dbReference type="EMBL" id="MFC4855098.1"/>
    </source>
</evidence>
<accession>A0ABV9S0D0</accession>
<proteinExistence type="inferred from homology"/>
<dbReference type="InterPro" id="IPR013538">
    <property type="entry name" value="ASHA1/2-like_C"/>
</dbReference>
<dbReference type="EMBL" id="JBHSIS010000007">
    <property type="protein sequence ID" value="MFC4855098.1"/>
    <property type="molecule type" value="Genomic_DNA"/>
</dbReference>
<dbReference type="Pfam" id="PF08327">
    <property type="entry name" value="AHSA1"/>
    <property type="match status" value="1"/>
</dbReference>
<comment type="similarity">
    <text evidence="1">Belongs to the AHA1 family.</text>
</comment>
<gene>
    <name evidence="3" type="ORF">ACFPCV_16450</name>
</gene>
<protein>
    <submittedName>
        <fullName evidence="3">SRPBCC domain-containing protein</fullName>
    </submittedName>
</protein>
<evidence type="ECO:0000259" key="2">
    <source>
        <dbReference type="Pfam" id="PF08327"/>
    </source>
</evidence>
<dbReference type="Gene3D" id="3.30.530.20">
    <property type="match status" value="1"/>
</dbReference>
<dbReference type="InterPro" id="IPR023393">
    <property type="entry name" value="START-like_dom_sf"/>
</dbReference>
<comment type="caution">
    <text evidence="3">The sequence shown here is derived from an EMBL/GenBank/DDBJ whole genome shotgun (WGS) entry which is preliminary data.</text>
</comment>
<reference evidence="4" key="1">
    <citation type="journal article" date="2019" name="Int. J. Syst. Evol. Microbiol.">
        <title>The Global Catalogue of Microorganisms (GCM) 10K type strain sequencing project: providing services to taxonomists for standard genome sequencing and annotation.</title>
        <authorList>
            <consortium name="The Broad Institute Genomics Platform"/>
            <consortium name="The Broad Institute Genome Sequencing Center for Infectious Disease"/>
            <person name="Wu L."/>
            <person name="Ma J."/>
        </authorList>
    </citation>
    <scope>NUCLEOTIDE SEQUENCE [LARGE SCALE GENOMIC DNA]</scope>
    <source>
        <strain evidence="4">ZS-22-S1</strain>
    </source>
</reference>
<organism evidence="3 4">
    <name type="scientific">Actinophytocola glycyrrhizae</name>
    <dbReference type="NCBI Taxonomy" id="2044873"/>
    <lineage>
        <taxon>Bacteria</taxon>
        <taxon>Bacillati</taxon>
        <taxon>Actinomycetota</taxon>
        <taxon>Actinomycetes</taxon>
        <taxon>Pseudonocardiales</taxon>
        <taxon>Pseudonocardiaceae</taxon>
    </lineage>
</organism>
<dbReference type="SUPFAM" id="SSF55961">
    <property type="entry name" value="Bet v1-like"/>
    <property type="match status" value="1"/>
</dbReference>
<dbReference type="RefSeq" id="WP_378057046.1">
    <property type="nucleotide sequence ID" value="NZ_JBHSIS010000007.1"/>
</dbReference>
<dbReference type="CDD" id="cd07814">
    <property type="entry name" value="SRPBCC_CalC_Aha1-like"/>
    <property type="match status" value="1"/>
</dbReference>
<keyword evidence="4" id="KW-1185">Reference proteome</keyword>
<feature type="domain" description="Activator of Hsp90 ATPase homologue 1/2-like C-terminal" evidence="2">
    <location>
        <begin position="71"/>
        <end position="150"/>
    </location>
</feature>
<name>A0ABV9S0D0_9PSEU</name>
<evidence type="ECO:0000313" key="4">
    <source>
        <dbReference type="Proteomes" id="UP001595859"/>
    </source>
</evidence>
<evidence type="ECO:0000256" key="1">
    <source>
        <dbReference type="ARBA" id="ARBA00006817"/>
    </source>
</evidence>
<dbReference type="Proteomes" id="UP001595859">
    <property type="component" value="Unassembled WGS sequence"/>
</dbReference>
<sequence>MRILARTVAPAVDARALLPWTTVTDDGLIAADVREREFTQRCLEIANAVDELEGRPVLRYDETSTSVDIAAPMDEVFESLTDREVFARWFGLPLAIELYPGGRWEIEGGGPVGTVVELVADRRLVLSEDTGVSTWELSEVDTGTRLSVGMVLRGGPPPPASWCGWLSGINQLRRLHEVPDRCPIWVT</sequence>